<reference evidence="11" key="1">
    <citation type="submission" date="2021-01" db="EMBL/GenBank/DDBJ databases">
        <title>Genome sequence of strain Noviherbaspirillum sp. DKR-6.</title>
        <authorList>
            <person name="Chaudhary D.K."/>
        </authorList>
    </citation>
    <scope>NUCLEOTIDE SEQUENCE</scope>
    <source>
        <strain evidence="11">DKR-6</strain>
    </source>
</reference>
<evidence type="ECO:0000256" key="8">
    <source>
        <dbReference type="SAM" id="Phobius"/>
    </source>
</evidence>
<feature type="domain" description="DUF883" evidence="9">
    <location>
        <begin position="10"/>
        <end position="57"/>
    </location>
</feature>
<keyword evidence="7 8" id="KW-0472">Membrane</keyword>
<dbReference type="RefSeq" id="WP_200591341.1">
    <property type="nucleotide sequence ID" value="NZ_JAEPBG010000002.1"/>
</dbReference>
<dbReference type="Proteomes" id="UP000622890">
    <property type="component" value="Unassembled WGS sequence"/>
</dbReference>
<dbReference type="GO" id="GO:0043022">
    <property type="term" value="F:ribosome binding"/>
    <property type="evidence" value="ECO:0007669"/>
    <property type="project" value="InterPro"/>
</dbReference>
<evidence type="ECO:0000256" key="2">
    <source>
        <dbReference type="ARBA" id="ARBA00010423"/>
    </source>
</evidence>
<dbReference type="GO" id="GO:0005886">
    <property type="term" value="C:plasma membrane"/>
    <property type="evidence" value="ECO:0007669"/>
    <property type="project" value="UniProtKB-SubCell"/>
</dbReference>
<gene>
    <name evidence="11" type="ORF">JJB74_08335</name>
</gene>
<dbReference type="AlphaFoldDB" id="A0A934SXP4"/>
<keyword evidence="4" id="KW-0997">Cell inner membrane</keyword>
<dbReference type="PANTHER" id="PTHR35893:SF3">
    <property type="entry name" value="INNER MEMBRANE PROTEIN"/>
    <property type="match status" value="1"/>
</dbReference>
<organism evidence="11 12">
    <name type="scientific">Noviherbaspirillum pedocola</name>
    <dbReference type="NCBI Taxonomy" id="2801341"/>
    <lineage>
        <taxon>Bacteria</taxon>
        <taxon>Pseudomonadati</taxon>
        <taxon>Pseudomonadota</taxon>
        <taxon>Betaproteobacteria</taxon>
        <taxon>Burkholderiales</taxon>
        <taxon>Oxalobacteraceae</taxon>
        <taxon>Noviherbaspirillum</taxon>
    </lineage>
</organism>
<protein>
    <submittedName>
        <fullName evidence="11">DUF883 domain-containing protein</fullName>
    </submittedName>
</protein>
<dbReference type="PANTHER" id="PTHR35893">
    <property type="entry name" value="INNER MEMBRANE PROTEIN-RELATED"/>
    <property type="match status" value="1"/>
</dbReference>
<keyword evidence="5 8" id="KW-0812">Transmembrane</keyword>
<evidence type="ECO:0000256" key="7">
    <source>
        <dbReference type="ARBA" id="ARBA00023136"/>
    </source>
</evidence>
<dbReference type="Pfam" id="PF19029">
    <property type="entry name" value="DUF883_C"/>
    <property type="match status" value="1"/>
</dbReference>
<evidence type="ECO:0000256" key="1">
    <source>
        <dbReference type="ARBA" id="ARBA00004377"/>
    </source>
</evidence>
<dbReference type="Pfam" id="PF05957">
    <property type="entry name" value="DUF883"/>
    <property type="match status" value="1"/>
</dbReference>
<evidence type="ECO:0000259" key="10">
    <source>
        <dbReference type="Pfam" id="PF19029"/>
    </source>
</evidence>
<evidence type="ECO:0000256" key="4">
    <source>
        <dbReference type="ARBA" id="ARBA00022519"/>
    </source>
</evidence>
<dbReference type="InterPro" id="IPR010279">
    <property type="entry name" value="YqjD/ElaB"/>
</dbReference>
<comment type="caution">
    <text evidence="11">The sequence shown here is derived from an EMBL/GenBank/DDBJ whole genome shotgun (WGS) entry which is preliminary data.</text>
</comment>
<evidence type="ECO:0000256" key="6">
    <source>
        <dbReference type="ARBA" id="ARBA00022989"/>
    </source>
</evidence>
<evidence type="ECO:0000256" key="5">
    <source>
        <dbReference type="ARBA" id="ARBA00022692"/>
    </source>
</evidence>
<keyword evidence="3" id="KW-1003">Cell membrane</keyword>
<dbReference type="EMBL" id="JAEPBG010000002">
    <property type="protein sequence ID" value="MBK4734609.1"/>
    <property type="molecule type" value="Genomic_DNA"/>
</dbReference>
<comment type="similarity">
    <text evidence="2">Belongs to the ElaB/YgaM/YqjD family.</text>
</comment>
<accession>A0A934SXP4</accession>
<keyword evidence="12" id="KW-1185">Reference proteome</keyword>
<evidence type="ECO:0000313" key="12">
    <source>
        <dbReference type="Proteomes" id="UP000622890"/>
    </source>
</evidence>
<proteinExistence type="inferred from homology"/>
<sequence>MDLTSDRATREIKSLISDAQDMFNSATSASADKASALRSEGMRMLENALSAARDMQSSAMETGKELASTADDYVRENPWTTVAISAGVALLLGAVIAPMLTKK</sequence>
<keyword evidence="6 8" id="KW-1133">Transmembrane helix</keyword>
<evidence type="ECO:0000313" key="11">
    <source>
        <dbReference type="EMBL" id="MBK4734609.1"/>
    </source>
</evidence>
<feature type="domain" description="DUF883" evidence="10">
    <location>
        <begin position="70"/>
        <end position="97"/>
    </location>
</feature>
<name>A0A934SXP4_9BURK</name>
<evidence type="ECO:0000259" key="9">
    <source>
        <dbReference type="Pfam" id="PF05957"/>
    </source>
</evidence>
<feature type="transmembrane region" description="Helical" evidence="8">
    <location>
        <begin position="79"/>
        <end position="100"/>
    </location>
</feature>
<dbReference type="InterPro" id="IPR043604">
    <property type="entry name" value="DUF883_N"/>
</dbReference>
<evidence type="ECO:0000256" key="3">
    <source>
        <dbReference type="ARBA" id="ARBA00022475"/>
    </source>
</evidence>
<comment type="subcellular location">
    <subcellularLocation>
        <location evidence="1">Cell inner membrane</location>
        <topology evidence="1">Single-pass membrane protein</topology>
    </subcellularLocation>
</comment>
<dbReference type="InterPro" id="IPR043605">
    <property type="entry name" value="DUF883_C"/>
</dbReference>